<evidence type="ECO:0000313" key="1">
    <source>
        <dbReference type="Ensembl" id="ENSOARP00020059021.1"/>
    </source>
</evidence>
<proteinExistence type="predicted"/>
<reference evidence="1" key="2">
    <citation type="submission" date="2025-08" db="UniProtKB">
        <authorList>
            <consortium name="Ensembl"/>
        </authorList>
    </citation>
    <scope>IDENTIFICATION</scope>
</reference>
<protein>
    <submittedName>
        <fullName evidence="1">Uncharacterized protein</fullName>
    </submittedName>
</protein>
<accession>A0AC11EIV5</accession>
<dbReference type="Ensembl" id="ENSOART00020066203.1">
    <property type="protein sequence ID" value="ENSOARP00020059021.1"/>
    <property type="gene ID" value="ENSOARG00020029978.1"/>
</dbReference>
<organism evidence="1">
    <name type="scientific">Ovis aries</name>
    <name type="common">Sheep</name>
    <dbReference type="NCBI Taxonomy" id="9940"/>
    <lineage>
        <taxon>Eukaryota</taxon>
        <taxon>Metazoa</taxon>
        <taxon>Chordata</taxon>
        <taxon>Craniata</taxon>
        <taxon>Vertebrata</taxon>
        <taxon>Euteleostomi</taxon>
        <taxon>Mammalia</taxon>
        <taxon>Eutheria</taxon>
        <taxon>Laurasiatheria</taxon>
        <taxon>Artiodactyla</taxon>
        <taxon>Ruminantia</taxon>
        <taxon>Pecora</taxon>
        <taxon>Bovidae</taxon>
        <taxon>Caprinae</taxon>
        <taxon>Ovis</taxon>
    </lineage>
</organism>
<name>A0AC11EIV5_SHEEP</name>
<reference evidence="1" key="1">
    <citation type="submission" date="2020-11" db="EMBL/GenBank/DDBJ databases">
        <authorList>
            <person name="Davenport K.M."/>
            <person name="Bickhart D.M."/>
            <person name="Smith T.P.L."/>
            <person name="Murdoch B.M."/>
            <person name="Rosen B.D."/>
        </authorList>
    </citation>
    <scope>NUCLEOTIDE SEQUENCE [LARGE SCALE GENOMIC DNA]</scope>
    <source>
        <strain evidence="1">OAR_USU_Benz2616</strain>
    </source>
</reference>
<sequence length="125" mass="14056">MDWLDLLAVQGTLKSLLQHHSSKASILWQLAFFTVQLSHPYMTTGKTIALTRWTFVGKVMSLLLNMLSRLVITFLPRSKRLLISWLKSPSAVILEPKKIKTDTISTVSPSISHEGMGPDAMIFVF</sequence>
<reference evidence="1" key="3">
    <citation type="submission" date="2025-09" db="UniProtKB">
        <authorList>
            <consortium name="Ensembl"/>
        </authorList>
    </citation>
    <scope>IDENTIFICATION</scope>
</reference>